<accession>A0A9Q3YG84</accession>
<proteinExistence type="predicted"/>
<gene>
    <name evidence="1" type="ORF">IB292_03210</name>
</gene>
<dbReference type="Proteomes" id="UP000726777">
    <property type="component" value="Unassembled WGS sequence"/>
</dbReference>
<dbReference type="RefSeq" id="WP_228085714.1">
    <property type="nucleotide sequence ID" value="NZ_JACVHL010000002.1"/>
</dbReference>
<comment type="caution">
    <text evidence="1">The sequence shown here is derived from an EMBL/GenBank/DDBJ whole genome shotgun (WGS) entry which is preliminary data.</text>
</comment>
<protein>
    <submittedName>
        <fullName evidence="1">Uncharacterized protein</fullName>
    </submittedName>
</protein>
<reference evidence="1" key="1">
    <citation type="submission" date="2020-09" db="EMBL/GenBank/DDBJ databases">
        <title>Genome sequence of Vibrio parahaemolyticus isolates.</title>
        <authorList>
            <person name="Hammerl J.A."/>
            <person name="Strauch E."/>
        </authorList>
    </citation>
    <scope>NUCLEOTIDE SEQUENCE</scope>
    <source>
        <strain evidence="1">17-VB00146</strain>
    </source>
</reference>
<dbReference type="EMBL" id="JACVHL010000002">
    <property type="protein sequence ID" value="MCC3804041.1"/>
    <property type="molecule type" value="Genomic_DNA"/>
</dbReference>
<sequence length="175" mass="19575">MKLLNTTFQPEENRLYITVEAGRDVFRFAFTNGERIQAEKKTKNDSTDPEWISHKGTKSAWEYAESLLDFLATEQCELTDTVSAEKESITNIVVGEGYSVDHVTNGLAGEQSLLVTGNPLQCIAALYSALSVERSVTYQLANTKDLREEDVESIREFERQSVTSTVIEVKASLEV</sequence>
<organism evidence="1 2">
    <name type="scientific">Vibrio parahaemolyticus</name>
    <dbReference type="NCBI Taxonomy" id="670"/>
    <lineage>
        <taxon>Bacteria</taxon>
        <taxon>Pseudomonadati</taxon>
        <taxon>Pseudomonadota</taxon>
        <taxon>Gammaproteobacteria</taxon>
        <taxon>Vibrionales</taxon>
        <taxon>Vibrionaceae</taxon>
        <taxon>Vibrio</taxon>
    </lineage>
</organism>
<evidence type="ECO:0000313" key="2">
    <source>
        <dbReference type="Proteomes" id="UP000726777"/>
    </source>
</evidence>
<dbReference type="AlphaFoldDB" id="A0A9Q3YG84"/>
<evidence type="ECO:0000313" key="1">
    <source>
        <dbReference type="EMBL" id="MCC3804041.1"/>
    </source>
</evidence>
<name>A0A9Q3YG84_VIBPH</name>